<dbReference type="PIRSF" id="PIRSF000728">
    <property type="entry name" value="NAGK"/>
    <property type="match status" value="1"/>
</dbReference>
<comment type="function">
    <text evidence="10">Catalyzes the ATP-dependent phosphorylation of N-acetyl-L-glutamate.</text>
</comment>
<evidence type="ECO:0000259" key="12">
    <source>
        <dbReference type="Pfam" id="PF00696"/>
    </source>
</evidence>
<keyword evidence="8 10" id="KW-0067">ATP-binding</keyword>
<dbReference type="InterPro" id="IPR036393">
    <property type="entry name" value="AceGlu_kinase-like_sf"/>
</dbReference>
<dbReference type="NCBIfam" id="TIGR00761">
    <property type="entry name" value="argB"/>
    <property type="match status" value="1"/>
</dbReference>
<evidence type="ECO:0000256" key="9">
    <source>
        <dbReference type="ARBA" id="ARBA00048141"/>
    </source>
</evidence>
<evidence type="ECO:0000256" key="2">
    <source>
        <dbReference type="ARBA" id="ARBA00022490"/>
    </source>
</evidence>
<dbReference type="CDD" id="cd04250">
    <property type="entry name" value="AAK_NAGK-C"/>
    <property type="match status" value="1"/>
</dbReference>
<dbReference type="EMBL" id="JACHJL010000005">
    <property type="protein sequence ID" value="MBB5935703.1"/>
    <property type="molecule type" value="Genomic_DNA"/>
</dbReference>
<evidence type="ECO:0000256" key="5">
    <source>
        <dbReference type="ARBA" id="ARBA00022679"/>
    </source>
</evidence>
<keyword evidence="2 10" id="KW-0963">Cytoplasm</keyword>
<dbReference type="GO" id="GO:0003991">
    <property type="term" value="F:acetylglutamate kinase activity"/>
    <property type="evidence" value="ECO:0007669"/>
    <property type="project" value="UniProtKB-UniRule"/>
</dbReference>
<feature type="binding site" evidence="10">
    <location>
        <begin position="114"/>
        <end position="115"/>
    </location>
    <ligand>
        <name>substrate</name>
    </ligand>
</feature>
<dbReference type="PANTHER" id="PTHR23342">
    <property type="entry name" value="N-ACETYLGLUTAMATE SYNTHASE"/>
    <property type="match status" value="1"/>
</dbReference>
<dbReference type="Proteomes" id="UP000588098">
    <property type="component" value="Unassembled WGS sequence"/>
</dbReference>
<dbReference type="Gene3D" id="3.40.1160.10">
    <property type="entry name" value="Acetylglutamate kinase-like"/>
    <property type="match status" value="1"/>
</dbReference>
<organism evidence="13 14">
    <name type="scientific">Streptomyces zagrosensis</name>
    <dbReference type="NCBI Taxonomy" id="1042984"/>
    <lineage>
        <taxon>Bacteria</taxon>
        <taxon>Bacillati</taxon>
        <taxon>Actinomycetota</taxon>
        <taxon>Actinomycetes</taxon>
        <taxon>Kitasatosporales</taxon>
        <taxon>Streptomycetaceae</taxon>
        <taxon>Streptomyces</taxon>
    </lineage>
</organism>
<feature type="binding site" evidence="10">
    <location>
        <position position="240"/>
    </location>
    <ligand>
        <name>substrate</name>
    </ligand>
</feature>
<dbReference type="RefSeq" id="WP_184572340.1">
    <property type="nucleotide sequence ID" value="NZ_JACHJL010000005.1"/>
</dbReference>
<dbReference type="InterPro" id="IPR001048">
    <property type="entry name" value="Asp/Glu/Uridylate_kinase"/>
</dbReference>
<dbReference type="InterPro" id="IPR004662">
    <property type="entry name" value="AcgluKinase_fam"/>
</dbReference>
<comment type="pathway">
    <text evidence="1 10">Amino-acid biosynthesis; L-arginine biosynthesis; N(2)-acetyl-L-ornithine from L-glutamate: step 2/4.</text>
</comment>
<dbReference type="HAMAP" id="MF_00082">
    <property type="entry name" value="ArgB"/>
    <property type="match status" value="1"/>
</dbReference>
<dbReference type="SUPFAM" id="SSF53633">
    <property type="entry name" value="Carbamate kinase-like"/>
    <property type="match status" value="1"/>
</dbReference>
<dbReference type="GO" id="GO:0005524">
    <property type="term" value="F:ATP binding"/>
    <property type="evidence" value="ECO:0007669"/>
    <property type="project" value="UniProtKB-UniRule"/>
</dbReference>
<dbReference type="EC" id="2.7.2.8" evidence="10"/>
<dbReference type="Pfam" id="PF00696">
    <property type="entry name" value="AA_kinase"/>
    <property type="match status" value="1"/>
</dbReference>
<dbReference type="AlphaFoldDB" id="A0A7W9UY89"/>
<evidence type="ECO:0000313" key="13">
    <source>
        <dbReference type="EMBL" id="MBB5935703.1"/>
    </source>
</evidence>
<accession>A0A7W9UY89</accession>
<dbReference type="PRINTS" id="PR00474">
    <property type="entry name" value="GLU5KINASE"/>
</dbReference>
<comment type="caution">
    <text evidence="13">The sequence shown here is derived from an EMBL/GenBank/DDBJ whole genome shotgun (WGS) entry which is preliminary data.</text>
</comment>
<dbReference type="InterPro" id="IPR001057">
    <property type="entry name" value="Glu/AcGlu_kinase"/>
</dbReference>
<keyword evidence="3 10" id="KW-0055">Arginine biosynthesis</keyword>
<keyword evidence="14" id="KW-1185">Reference proteome</keyword>
<keyword evidence="5 10" id="KW-0808">Transferase</keyword>
<feature type="site" description="Transition state stabilizer" evidence="10">
    <location>
        <position position="301"/>
    </location>
</feature>
<evidence type="ECO:0000256" key="3">
    <source>
        <dbReference type="ARBA" id="ARBA00022571"/>
    </source>
</evidence>
<evidence type="ECO:0000256" key="4">
    <source>
        <dbReference type="ARBA" id="ARBA00022605"/>
    </source>
</evidence>
<evidence type="ECO:0000256" key="1">
    <source>
        <dbReference type="ARBA" id="ARBA00004828"/>
    </source>
</evidence>
<protein>
    <recommendedName>
        <fullName evidence="10">Acetylglutamate kinase</fullName>
        <ecNumber evidence="10">2.7.2.8</ecNumber>
    </recommendedName>
    <alternativeName>
        <fullName evidence="10">N-acetyl-L-glutamate 5-phosphotransferase</fullName>
    </alternativeName>
    <alternativeName>
        <fullName evidence="10">NAG kinase</fullName>
        <shortName evidence="10">NAGK</shortName>
    </alternativeName>
</protein>
<evidence type="ECO:0000256" key="10">
    <source>
        <dbReference type="HAMAP-Rule" id="MF_00082"/>
    </source>
</evidence>
<keyword evidence="7 10" id="KW-0418">Kinase</keyword>
<sequence length="348" mass="36250">MSQTAPRPASQPTPPSAGAAAPAPPEVPAQPGSAAPAVPDPAHPGTAATRKHTALPKARTLIEALPWLTRHHGKCVVIKFGGNAMVDDDLKAAFAQDVVFLRHAGLRPVVVHGGGPQISAQLDRLGLKSEFTAGLRVTTPEAMDVVRMVLAGQVQRELVGLLNQHGPFAVGMTGEDAHTMTATKRYAHVAGEPVDLGRVGDITHINAGAIQALLDDGRIPVISSIARSGDEDDAGAGVFNVNADTAAAALAAALGAETLMVLTDVEGLYANWPHSDEVISQLTASELERLLPELASGMVPKMEGCLHAVRGGVNTARVIDGRVPHSILLEIFTDEGIGTMVVPDEEHR</sequence>
<dbReference type="FunFam" id="3.40.1160.10:FF:000015">
    <property type="entry name" value="Acetylglutamate kinase"/>
    <property type="match status" value="1"/>
</dbReference>
<evidence type="ECO:0000313" key="14">
    <source>
        <dbReference type="Proteomes" id="UP000588098"/>
    </source>
</evidence>
<keyword evidence="4 10" id="KW-0028">Amino-acid biosynthesis</keyword>
<dbReference type="GO" id="GO:0042450">
    <property type="term" value="P:L-arginine biosynthetic process via ornithine"/>
    <property type="evidence" value="ECO:0007669"/>
    <property type="project" value="UniProtKB-UniRule"/>
</dbReference>
<proteinExistence type="inferred from homology"/>
<dbReference type="UniPathway" id="UPA00068">
    <property type="reaction ID" value="UER00107"/>
</dbReference>
<name>A0A7W9UY89_9ACTN</name>
<dbReference type="GO" id="GO:0005737">
    <property type="term" value="C:cytoplasm"/>
    <property type="evidence" value="ECO:0007669"/>
    <property type="project" value="UniProtKB-SubCell"/>
</dbReference>
<dbReference type="PANTHER" id="PTHR23342:SF0">
    <property type="entry name" value="N-ACETYLGLUTAMATE SYNTHASE, MITOCHONDRIAL"/>
    <property type="match status" value="1"/>
</dbReference>
<reference evidence="13 14" key="1">
    <citation type="submission" date="2020-08" db="EMBL/GenBank/DDBJ databases">
        <title>Genomic Encyclopedia of Type Strains, Phase III (KMG-III): the genomes of soil and plant-associated and newly described type strains.</title>
        <authorList>
            <person name="Whitman W."/>
        </authorList>
    </citation>
    <scope>NUCLEOTIDE SEQUENCE [LARGE SCALE GENOMIC DNA]</scope>
    <source>
        <strain evidence="13 14">CECT 8305</strain>
    </source>
</reference>
<dbReference type="InterPro" id="IPR037528">
    <property type="entry name" value="ArgB"/>
</dbReference>
<feature type="region of interest" description="Disordered" evidence="11">
    <location>
        <begin position="1"/>
        <end position="54"/>
    </location>
</feature>
<comment type="similarity">
    <text evidence="10">Belongs to the acetylglutamate kinase family. ArgB subfamily.</text>
</comment>
<keyword evidence="6 10" id="KW-0547">Nucleotide-binding</keyword>
<evidence type="ECO:0000256" key="11">
    <source>
        <dbReference type="SAM" id="MobiDB-lite"/>
    </source>
</evidence>
<comment type="catalytic activity">
    <reaction evidence="9 10">
        <text>N-acetyl-L-glutamate + ATP = N-acetyl-L-glutamyl 5-phosphate + ADP</text>
        <dbReference type="Rhea" id="RHEA:14629"/>
        <dbReference type="ChEBI" id="CHEBI:30616"/>
        <dbReference type="ChEBI" id="CHEBI:44337"/>
        <dbReference type="ChEBI" id="CHEBI:57936"/>
        <dbReference type="ChEBI" id="CHEBI:456216"/>
        <dbReference type="EC" id="2.7.2.8"/>
    </reaction>
</comment>
<dbReference type="InterPro" id="IPR041727">
    <property type="entry name" value="NAGK-C"/>
</dbReference>
<comment type="subcellular location">
    <subcellularLocation>
        <location evidence="10">Cytoplasm</location>
    </subcellularLocation>
</comment>
<feature type="domain" description="Aspartate/glutamate/uridylate kinase" evidence="12">
    <location>
        <begin position="74"/>
        <end position="320"/>
    </location>
</feature>
<feature type="binding site" evidence="10">
    <location>
        <position position="136"/>
    </location>
    <ligand>
        <name>substrate</name>
    </ligand>
</feature>
<feature type="site" description="Transition state stabilizer" evidence="10">
    <location>
        <position position="79"/>
    </location>
</feature>
<evidence type="ECO:0000256" key="7">
    <source>
        <dbReference type="ARBA" id="ARBA00022777"/>
    </source>
</evidence>
<gene>
    <name evidence="10" type="primary">argB</name>
    <name evidence="13" type="ORF">FHS42_002765</name>
</gene>
<evidence type="ECO:0000256" key="6">
    <source>
        <dbReference type="ARBA" id="ARBA00022741"/>
    </source>
</evidence>
<evidence type="ECO:0000256" key="8">
    <source>
        <dbReference type="ARBA" id="ARBA00022840"/>
    </source>
</evidence>